<dbReference type="SUPFAM" id="SSF52540">
    <property type="entry name" value="P-loop containing nucleoside triphosphate hydrolases"/>
    <property type="match status" value="1"/>
</dbReference>
<comment type="caution">
    <text evidence="3">The sequence shown here is derived from an EMBL/GenBank/DDBJ whole genome shotgun (WGS) entry which is preliminary data.</text>
</comment>
<dbReference type="InterPro" id="IPR007111">
    <property type="entry name" value="NACHT_NTPase"/>
</dbReference>
<protein>
    <recommendedName>
        <fullName evidence="2">NACHT domain-containing protein</fullName>
    </recommendedName>
</protein>
<dbReference type="Proteomes" id="UP001160390">
    <property type="component" value="Unassembled WGS sequence"/>
</dbReference>
<proteinExistence type="predicted"/>
<dbReference type="EMBL" id="CABFNP030001058">
    <property type="protein sequence ID" value="CAI6091029.1"/>
    <property type="molecule type" value="Genomic_DNA"/>
</dbReference>
<reference evidence="3" key="1">
    <citation type="submission" date="2023-01" db="EMBL/GenBank/DDBJ databases">
        <authorList>
            <person name="Piombo E."/>
        </authorList>
    </citation>
    <scope>NUCLEOTIDE SEQUENCE</scope>
</reference>
<dbReference type="PROSITE" id="PS50837">
    <property type="entry name" value="NACHT"/>
    <property type="match status" value="1"/>
</dbReference>
<name>A0AA35M6B4_9HYPO</name>
<dbReference type="InterPro" id="IPR027417">
    <property type="entry name" value="P-loop_NTPase"/>
</dbReference>
<dbReference type="Gene3D" id="3.40.50.1820">
    <property type="entry name" value="alpha/beta hydrolase"/>
    <property type="match status" value="1"/>
</dbReference>
<dbReference type="PANTHER" id="PTHR10039">
    <property type="entry name" value="AMELOGENIN"/>
    <property type="match status" value="1"/>
</dbReference>
<evidence type="ECO:0000256" key="1">
    <source>
        <dbReference type="ARBA" id="ARBA00022737"/>
    </source>
</evidence>
<sequence length="780" mass="87314">MIVQSSTWLVGVVTFVVAQLLLLCAFGVQSKLPKSQPKPKPKRRLVTQKRFQTFRISNIPQSVTKVKFREALNKLSGDGTQGSSRSNISAFTFEPAAAAGLADRFRVACVTFVNSPDVRILENTLKGEFGIEADRLRTDSDFFGITQIYSPPENPSVDIIAVPGLCGHAFGSWKAKEQPAMWLQDFLPDSVPRARILTFGYDTKLPGSKSEASITDLSRRLLESIKSARGEKARARPLIFIGHDLGGLIIKQALVEASEGSDEDRTVFRSCFGLLFFGVPNRGLKNSSLMEMVRGQTNEWLVRDLSASSRFLSLLHRLFNKIFILEYSTIISIYETKLTRAFQWSSETGLWERTGPAHMMVEHASATFAGPSEMTYDQISIDADHFDIVKFDDQSNPEYLIIASRITQLVEKGPNIVKARFAEHRRKLSRLETQFIQSLNVPNYAAYRNDMVDDPTPGTLTWILDQDSFSNWRTSEEPSVLWIKGPAGQGKTTLSKFLLTHLEKESRASPKTKVIYYFFYGQSDMLSTVGYALRSLIRQLLDFRNVDTFEAIAELVDLDNTADVPEDGLWEILEHLLKAPALQEVLCVIDGLDECQNGASRLRFIRLFNSLAQPNGAKNKSPVVRTIITSRPTVDIEQQLSGSLSFHLVSNPQDLQLFVNHEIGTLGLDPQLRNDAVVLLLAHAEQTFLWISLIVKKLKAEDLPSLADIERIIKISPPDLISLYQGIVSDILARHGESQKNLLLWAVHGRRSLSLSEIEDTPSIQEDCNSIETLKSPLQS</sequence>
<dbReference type="PANTHER" id="PTHR10039:SF14">
    <property type="entry name" value="NACHT DOMAIN-CONTAINING PROTEIN"/>
    <property type="match status" value="1"/>
</dbReference>
<dbReference type="AlphaFoldDB" id="A0AA35M6B4"/>
<dbReference type="InterPro" id="IPR029058">
    <property type="entry name" value="AB_hydrolase_fold"/>
</dbReference>
<keyword evidence="4" id="KW-1185">Reference proteome</keyword>
<gene>
    <name evidence="3" type="ORF">CCHLO57077_00018121</name>
</gene>
<evidence type="ECO:0000313" key="3">
    <source>
        <dbReference type="EMBL" id="CAI6091029.1"/>
    </source>
</evidence>
<evidence type="ECO:0000259" key="2">
    <source>
        <dbReference type="PROSITE" id="PS50837"/>
    </source>
</evidence>
<accession>A0AA35M6B4</accession>
<dbReference type="Gene3D" id="3.40.50.300">
    <property type="entry name" value="P-loop containing nucleotide triphosphate hydrolases"/>
    <property type="match status" value="1"/>
</dbReference>
<organism evidence="3 4">
    <name type="scientific">Clonostachys chloroleuca</name>
    <dbReference type="NCBI Taxonomy" id="1926264"/>
    <lineage>
        <taxon>Eukaryota</taxon>
        <taxon>Fungi</taxon>
        <taxon>Dikarya</taxon>
        <taxon>Ascomycota</taxon>
        <taxon>Pezizomycotina</taxon>
        <taxon>Sordariomycetes</taxon>
        <taxon>Hypocreomycetidae</taxon>
        <taxon>Hypocreales</taxon>
        <taxon>Bionectriaceae</taxon>
        <taxon>Clonostachys</taxon>
    </lineage>
</organism>
<dbReference type="Pfam" id="PF24883">
    <property type="entry name" value="NPHP3_N"/>
    <property type="match status" value="1"/>
</dbReference>
<keyword evidence="1" id="KW-0677">Repeat</keyword>
<feature type="domain" description="NACHT" evidence="2">
    <location>
        <begin position="479"/>
        <end position="641"/>
    </location>
</feature>
<evidence type="ECO:0000313" key="4">
    <source>
        <dbReference type="Proteomes" id="UP001160390"/>
    </source>
</evidence>
<dbReference type="SUPFAM" id="SSF53474">
    <property type="entry name" value="alpha/beta-Hydrolases"/>
    <property type="match status" value="1"/>
</dbReference>
<dbReference type="InterPro" id="IPR056884">
    <property type="entry name" value="NPHP3-like_N"/>
</dbReference>